<evidence type="ECO:0000313" key="2">
    <source>
        <dbReference type="EMBL" id="PSU99202.1"/>
    </source>
</evidence>
<dbReference type="SUPFAM" id="SSF141868">
    <property type="entry name" value="EAL domain-like"/>
    <property type="match status" value="1"/>
</dbReference>
<dbReference type="SMART" id="SM00052">
    <property type="entry name" value="EAL"/>
    <property type="match status" value="1"/>
</dbReference>
<dbReference type="PANTHER" id="PTHR33121">
    <property type="entry name" value="CYCLIC DI-GMP PHOSPHODIESTERASE PDEF"/>
    <property type="match status" value="1"/>
</dbReference>
<dbReference type="InterPro" id="IPR050706">
    <property type="entry name" value="Cyclic-di-GMP_PDE-like"/>
</dbReference>
<dbReference type="Proteomes" id="UP000241426">
    <property type="component" value="Unassembled WGS sequence"/>
</dbReference>
<protein>
    <recommendedName>
        <fullName evidence="1">EAL domain-containing protein</fullName>
    </recommendedName>
</protein>
<dbReference type="CDD" id="cd01948">
    <property type="entry name" value="EAL"/>
    <property type="match status" value="1"/>
</dbReference>
<evidence type="ECO:0000259" key="1">
    <source>
        <dbReference type="PROSITE" id="PS50883"/>
    </source>
</evidence>
<feature type="domain" description="EAL" evidence="1">
    <location>
        <begin position="4"/>
        <end position="248"/>
    </location>
</feature>
<organism evidence="2 3">
    <name type="scientific">Photobacterium kishitanii</name>
    <dbReference type="NCBI Taxonomy" id="318456"/>
    <lineage>
        <taxon>Bacteria</taxon>
        <taxon>Pseudomonadati</taxon>
        <taxon>Pseudomonadota</taxon>
        <taxon>Gammaproteobacteria</taxon>
        <taxon>Vibrionales</taxon>
        <taxon>Vibrionaceae</taxon>
        <taxon>Photobacterium</taxon>
    </lineage>
</organism>
<dbReference type="GO" id="GO:0071111">
    <property type="term" value="F:cyclic-guanylate-specific phosphodiesterase activity"/>
    <property type="evidence" value="ECO:0007669"/>
    <property type="project" value="InterPro"/>
</dbReference>
<proteinExistence type="predicted"/>
<dbReference type="AlphaFoldDB" id="A0A2T3KIS2"/>
<dbReference type="InterPro" id="IPR001633">
    <property type="entry name" value="EAL_dom"/>
</dbReference>
<evidence type="ECO:0000313" key="3">
    <source>
        <dbReference type="Proteomes" id="UP000241426"/>
    </source>
</evidence>
<dbReference type="EMBL" id="PYNF01000006">
    <property type="protein sequence ID" value="PSU99202.1"/>
    <property type="molecule type" value="Genomic_DNA"/>
</dbReference>
<dbReference type="Gene3D" id="3.20.20.450">
    <property type="entry name" value="EAL domain"/>
    <property type="match status" value="1"/>
</dbReference>
<dbReference type="RefSeq" id="WP_107289557.1">
    <property type="nucleotide sequence ID" value="NZ_PYNF01000006.1"/>
</dbReference>
<sequence length="248" mass="29169">MNYNLNKIKIISLAIKSKEIKPYLQPIVDFNNKIKGFEALSRWVNNEHEVLLPYAFIEDIKADHQLLDEWTISIIEQLICFLMPRKMKLIDLHLNIYSSTLNTTLIERIICLNKYVNVVIEIIEDDIIYNEDEFIRNLDILSKYGVKLAIDDFGCGFNNESRLYKYKFDFIKIDRSLTSLIDVDIEKYKLIKRIKKLSDEMGTTIIAEGVETIEQEKLLKGLDIKRYQGFLYYKALPLEIITELQWSG</sequence>
<gene>
    <name evidence="2" type="ORF">C9J27_09550</name>
</gene>
<accession>A0A2T3KIS2</accession>
<dbReference type="InterPro" id="IPR035919">
    <property type="entry name" value="EAL_sf"/>
</dbReference>
<dbReference type="Pfam" id="PF00563">
    <property type="entry name" value="EAL"/>
    <property type="match status" value="1"/>
</dbReference>
<dbReference type="PANTHER" id="PTHR33121:SF71">
    <property type="entry name" value="OXYGEN SENSOR PROTEIN DOSP"/>
    <property type="match status" value="1"/>
</dbReference>
<name>A0A2T3KIS2_9GAMM</name>
<dbReference type="PROSITE" id="PS50883">
    <property type="entry name" value="EAL"/>
    <property type="match status" value="1"/>
</dbReference>
<comment type="caution">
    <text evidence="2">The sequence shown here is derived from an EMBL/GenBank/DDBJ whole genome shotgun (WGS) entry which is preliminary data.</text>
</comment>
<reference evidence="2 3" key="1">
    <citation type="submission" date="2018-01" db="EMBL/GenBank/DDBJ databases">
        <title>Whole genome sequencing of Histamine producing bacteria.</title>
        <authorList>
            <person name="Butler K."/>
        </authorList>
    </citation>
    <scope>NUCLEOTIDE SEQUENCE [LARGE SCALE GENOMIC DNA]</scope>
    <source>
        <strain evidence="2 3">FS-7.2</strain>
    </source>
</reference>